<feature type="compositionally biased region" description="Basic and acidic residues" evidence="2">
    <location>
        <begin position="327"/>
        <end position="338"/>
    </location>
</feature>
<feature type="domain" description="KfrA N-terminal DNA-binding" evidence="3">
    <location>
        <begin position="34"/>
        <end position="142"/>
    </location>
</feature>
<dbReference type="RefSeq" id="WP_119808891.1">
    <property type="nucleotide sequence ID" value="NZ_QYUP01000002.1"/>
</dbReference>
<reference evidence="4 5" key="1">
    <citation type="submission" date="2018-09" db="EMBL/GenBank/DDBJ databases">
        <authorList>
            <person name="Zhu H."/>
        </authorList>
    </citation>
    <scope>NUCLEOTIDE SEQUENCE [LARGE SCALE GENOMIC DNA]</scope>
    <source>
        <strain evidence="4 5">K1S02-61</strain>
    </source>
</reference>
<dbReference type="AlphaFoldDB" id="A0A418Y8H6"/>
<evidence type="ECO:0000256" key="1">
    <source>
        <dbReference type="SAM" id="Coils"/>
    </source>
</evidence>
<evidence type="ECO:0000256" key="2">
    <source>
        <dbReference type="SAM" id="MobiDB-lite"/>
    </source>
</evidence>
<name>A0A418Y8H6_9BURK</name>
<evidence type="ECO:0000313" key="4">
    <source>
        <dbReference type="EMBL" id="RJG28002.1"/>
    </source>
</evidence>
<protein>
    <submittedName>
        <fullName evidence="4">DNA-binding protein</fullName>
    </submittedName>
</protein>
<evidence type="ECO:0000259" key="3">
    <source>
        <dbReference type="Pfam" id="PF11740"/>
    </source>
</evidence>
<evidence type="ECO:0000313" key="5">
    <source>
        <dbReference type="Proteomes" id="UP000284006"/>
    </source>
</evidence>
<organism evidence="4 5">
    <name type="scientific">Massilia cavernae</name>
    <dbReference type="NCBI Taxonomy" id="2320864"/>
    <lineage>
        <taxon>Bacteria</taxon>
        <taxon>Pseudomonadati</taxon>
        <taxon>Pseudomonadota</taxon>
        <taxon>Betaproteobacteria</taxon>
        <taxon>Burkholderiales</taxon>
        <taxon>Oxalobacteraceae</taxon>
        <taxon>Telluria group</taxon>
        <taxon>Massilia</taxon>
    </lineage>
</organism>
<feature type="coiled-coil region" evidence="1">
    <location>
        <begin position="138"/>
        <end position="200"/>
    </location>
</feature>
<sequence length="359" mass="39745">MDLSIQSTEKDLLAAIEDLRARFPRTQDLYREVCVLLFFRQGITPTANKLYQLVRKGSMSAPTEALSHFWDTLRERSRVRIEHADLPDDLQSAAGEVVAALWKSAQTMSRNALAGFQAESAAAVDAARSGEAQAKAGQAEAVEALEQARAQARGAEELVGQLRQELAAAGATKAGLEASLEDLRGRLADVQMRLDQSHDEYAVEREKLAERTRLAEHRFADMEKRALLEVDRERTTSARLQKALETERGAHAAASERLHADHNAALSTIGKLREQVGALQNSVDTFDKERNREGAEIQSLRVQLEAAILQAAVDSARAEEIRGELQRYRTDAKTRPERATQLGHGSKRQRKPSRIVGEP</sequence>
<dbReference type="GO" id="GO:0003677">
    <property type="term" value="F:DNA binding"/>
    <property type="evidence" value="ECO:0007669"/>
    <property type="project" value="UniProtKB-KW"/>
</dbReference>
<dbReference type="OrthoDB" id="9178680at2"/>
<dbReference type="Proteomes" id="UP000284006">
    <property type="component" value="Unassembled WGS sequence"/>
</dbReference>
<feature type="region of interest" description="Disordered" evidence="2">
    <location>
        <begin position="327"/>
        <end position="359"/>
    </location>
</feature>
<dbReference type="InterPro" id="IPR021104">
    <property type="entry name" value="KfrA_DNA-bd_N"/>
</dbReference>
<proteinExistence type="predicted"/>
<keyword evidence="1" id="KW-0175">Coiled coil</keyword>
<accession>A0A418Y8H6</accession>
<keyword evidence="5" id="KW-1185">Reference proteome</keyword>
<gene>
    <name evidence="4" type="ORF">D3872_00115</name>
</gene>
<comment type="caution">
    <text evidence="4">The sequence shown here is derived from an EMBL/GenBank/DDBJ whole genome shotgun (WGS) entry which is preliminary data.</text>
</comment>
<keyword evidence="4" id="KW-0238">DNA-binding</keyword>
<dbReference type="Pfam" id="PF11740">
    <property type="entry name" value="KfrA_N"/>
    <property type="match status" value="1"/>
</dbReference>
<dbReference type="EMBL" id="QYUP01000002">
    <property type="protein sequence ID" value="RJG28002.1"/>
    <property type="molecule type" value="Genomic_DNA"/>
</dbReference>